<dbReference type="EMBL" id="FQXC01000001">
    <property type="protein sequence ID" value="SHG68949.1"/>
    <property type="molecule type" value="Genomic_DNA"/>
</dbReference>
<accession>A0A1M5LWC9</accession>
<dbReference type="OrthoDB" id="9784936at2"/>
<organism evidence="3 4">
    <name type="scientific">Marivita hallyeonensis</name>
    <dbReference type="NCBI Taxonomy" id="996342"/>
    <lineage>
        <taxon>Bacteria</taxon>
        <taxon>Pseudomonadati</taxon>
        <taxon>Pseudomonadota</taxon>
        <taxon>Alphaproteobacteria</taxon>
        <taxon>Rhodobacterales</taxon>
        <taxon>Roseobacteraceae</taxon>
        <taxon>Marivita</taxon>
    </lineage>
</organism>
<dbReference type="AlphaFoldDB" id="A0A1M5LWC9"/>
<dbReference type="Proteomes" id="UP000184221">
    <property type="component" value="Unassembled WGS sequence"/>
</dbReference>
<feature type="region of interest" description="Disordered" evidence="1">
    <location>
        <begin position="183"/>
        <end position="206"/>
    </location>
</feature>
<evidence type="ECO:0000259" key="2">
    <source>
        <dbReference type="Pfam" id="PF13271"/>
    </source>
</evidence>
<evidence type="ECO:0000313" key="3">
    <source>
        <dbReference type="EMBL" id="SHG68949.1"/>
    </source>
</evidence>
<name>A0A1M5LWC9_9RHOB</name>
<keyword evidence="4" id="KW-1185">Reference proteome</keyword>
<reference evidence="3 4" key="1">
    <citation type="submission" date="2016-11" db="EMBL/GenBank/DDBJ databases">
        <authorList>
            <person name="Jaros S."/>
            <person name="Januszkiewicz K."/>
            <person name="Wedrychowicz H."/>
        </authorList>
    </citation>
    <scope>NUCLEOTIDE SEQUENCE [LARGE SCALE GENOMIC DNA]</scope>
    <source>
        <strain evidence="3 4">DSM 29431</strain>
    </source>
</reference>
<protein>
    <recommendedName>
        <fullName evidence="2">DUF4062 domain-containing protein</fullName>
    </recommendedName>
</protein>
<feature type="domain" description="DUF4062" evidence="2">
    <location>
        <begin position="9"/>
        <end position="102"/>
    </location>
</feature>
<gene>
    <name evidence="3" type="ORF">SAMN05443551_0293</name>
</gene>
<sequence>MTDSLKIIRVFIGSPGGLDEERRAAHEVVESVNRSHSERWGCHFKLLGWENAVPGFVRPQSKINEDLDRCDYFIGVLWNKWGSQPSTDPSGYTSGFEEEYERSKARIESGHMKDMAIYFKEVDVPSGMEPGKEIKKVLDFRQKCIDEKIVFFKPFTGISDFRDVIREKLEEIGWRETDLLTTQVQQNKKSKKEPNDSNPITDPLSQDERLFEKDAEDFLSELIQRSRTWEGTSSQEVARLRLIGNTISRSGNDDSYLGNHDANLVFQHMRDAKLSDQETRALLDCGVVGFEHQNVPLWRWVAHSELGNNPFYRLRILATVGTDVEKRNALHILGLLDQGIPTHDGYFNKLGVLTTWFEENTDSRVFDAAILFLSSNGQQDDISSIEDASSNCPPHRKNKVEGAIVGILSKFSANEALKRLCDRDVDKVDDQIVEHLFESPRSLASETLKGCLGAKPDTVRLRSAQILFSRNELTPETATELLTDSSHEIRLAATEVLADLGQPLEEGTLKSVLTVRKNSIGFGLFNQGETDTRFLDAYRVNRLLKLTKNELCEKIEGAGPFVDRELSVLYRRFGSTTQDEMRANLSDGFKEHFERKIEEAKSAYGASNKVVSDSEKLGPYHRKVLCSATLSALCDLKKLDDLELVRMTVDQYEVDASENVLKYLSRFGNWQDIERVLNLGDYPSDRTGLLSISRTKLPRQKADAIYALGKMRIADMLDLDLDDQIRKNLLTVLPQKVFKELSDDILLRELERSHDECRIVFALRCVQSLSKSRIKTLLEKYVDSDEHRFYNSVHWLDLGAALPSATAKSVAERELSRRL</sequence>
<dbReference type="InterPro" id="IPR025139">
    <property type="entry name" value="DUF4062"/>
</dbReference>
<dbReference type="STRING" id="996342.SAMN05443551_0293"/>
<proteinExistence type="predicted"/>
<dbReference type="Pfam" id="PF13271">
    <property type="entry name" value="DUF4062"/>
    <property type="match status" value="1"/>
</dbReference>
<evidence type="ECO:0000313" key="4">
    <source>
        <dbReference type="Proteomes" id="UP000184221"/>
    </source>
</evidence>
<evidence type="ECO:0000256" key="1">
    <source>
        <dbReference type="SAM" id="MobiDB-lite"/>
    </source>
</evidence>